<organism evidence="1 2">
    <name type="scientific">Pedobacter duraquae</name>
    <dbReference type="NCBI Taxonomy" id="425511"/>
    <lineage>
        <taxon>Bacteria</taxon>
        <taxon>Pseudomonadati</taxon>
        <taxon>Bacteroidota</taxon>
        <taxon>Sphingobacteriia</taxon>
        <taxon>Sphingobacteriales</taxon>
        <taxon>Sphingobacteriaceae</taxon>
        <taxon>Pedobacter</taxon>
    </lineage>
</organism>
<dbReference type="OrthoDB" id="770102at2"/>
<evidence type="ECO:0008006" key="3">
    <source>
        <dbReference type="Google" id="ProtNLM"/>
    </source>
</evidence>
<evidence type="ECO:0000313" key="1">
    <source>
        <dbReference type="EMBL" id="TDO24095.1"/>
    </source>
</evidence>
<evidence type="ECO:0000313" key="2">
    <source>
        <dbReference type="Proteomes" id="UP000295499"/>
    </source>
</evidence>
<name>A0A4R6IQ61_9SPHI</name>
<gene>
    <name evidence="1" type="ORF">CLV32_0382</name>
</gene>
<dbReference type="RefSeq" id="WP_133551793.1">
    <property type="nucleotide sequence ID" value="NZ_SNWM01000001.1"/>
</dbReference>
<accession>A0A4R6IQ61</accession>
<dbReference type="Proteomes" id="UP000295499">
    <property type="component" value="Unassembled WGS sequence"/>
</dbReference>
<dbReference type="EMBL" id="SNWM01000001">
    <property type="protein sequence ID" value="TDO24095.1"/>
    <property type="molecule type" value="Genomic_DNA"/>
</dbReference>
<dbReference type="AlphaFoldDB" id="A0A4R6IQ61"/>
<proteinExistence type="predicted"/>
<comment type="caution">
    <text evidence="1">The sequence shown here is derived from an EMBL/GenBank/DDBJ whole genome shotgun (WGS) entry which is preliminary data.</text>
</comment>
<reference evidence="1 2" key="1">
    <citation type="submission" date="2019-03" db="EMBL/GenBank/DDBJ databases">
        <title>Genomic Encyclopedia of Archaeal and Bacterial Type Strains, Phase II (KMG-II): from individual species to whole genera.</title>
        <authorList>
            <person name="Goeker M."/>
        </authorList>
    </citation>
    <scope>NUCLEOTIDE SEQUENCE [LARGE SCALE GENOMIC DNA]</scope>
    <source>
        <strain evidence="1 2">DSM 19034</strain>
    </source>
</reference>
<sequence>MDPFNIKTGFGEHEVTLTILPHENGYYKVIYFGGVLGAVRYENDTDLWEVVPPEEVEAGDLPLYQDDLSGDRLKIVLDEETVDEIGEEIEQMINQK</sequence>
<protein>
    <recommendedName>
        <fullName evidence="3">DUF1292 domain-containing protein</fullName>
    </recommendedName>
</protein>
<keyword evidence="2" id="KW-1185">Reference proteome</keyword>